<proteinExistence type="predicted"/>
<dbReference type="PROSITE" id="PS50175">
    <property type="entry name" value="ASP_PROT_RETROV"/>
    <property type="match status" value="1"/>
</dbReference>
<feature type="signal peptide" evidence="2">
    <location>
        <begin position="1"/>
        <end position="20"/>
    </location>
</feature>
<evidence type="ECO:0000313" key="5">
    <source>
        <dbReference type="Proteomes" id="UP000309668"/>
    </source>
</evidence>
<dbReference type="Gene3D" id="2.40.70.10">
    <property type="entry name" value="Acid Proteases"/>
    <property type="match status" value="2"/>
</dbReference>
<dbReference type="PROSITE" id="PS00141">
    <property type="entry name" value="ASP_PROTEASE"/>
    <property type="match status" value="1"/>
</dbReference>
<dbReference type="RefSeq" id="WP_138619435.1">
    <property type="nucleotide sequence ID" value="NZ_VCAO01000012.1"/>
</dbReference>
<dbReference type="AlphaFoldDB" id="A0A5S3NY61"/>
<dbReference type="SUPFAM" id="SSF50630">
    <property type="entry name" value="Acid proteases"/>
    <property type="match status" value="2"/>
</dbReference>
<dbReference type="GO" id="GO:0004190">
    <property type="term" value="F:aspartic-type endopeptidase activity"/>
    <property type="evidence" value="ECO:0007669"/>
    <property type="project" value="InterPro"/>
</dbReference>
<keyword evidence="1" id="KW-0378">Hydrolase</keyword>
<dbReference type="InterPro" id="IPR001969">
    <property type="entry name" value="Aspartic_peptidase_AS"/>
</dbReference>
<dbReference type="InterPro" id="IPR021109">
    <property type="entry name" value="Peptidase_aspartic_dom_sf"/>
</dbReference>
<dbReference type="GO" id="GO:0006508">
    <property type="term" value="P:proteolysis"/>
    <property type="evidence" value="ECO:0007669"/>
    <property type="project" value="InterPro"/>
</dbReference>
<organism evidence="4 5">
    <name type="scientific">Qipengyuania marisflavi</name>
    <dbReference type="NCBI Taxonomy" id="2486356"/>
    <lineage>
        <taxon>Bacteria</taxon>
        <taxon>Pseudomonadati</taxon>
        <taxon>Pseudomonadota</taxon>
        <taxon>Alphaproteobacteria</taxon>
        <taxon>Sphingomonadales</taxon>
        <taxon>Erythrobacteraceae</taxon>
        <taxon>Qipengyuania</taxon>
    </lineage>
</organism>
<dbReference type="Pfam" id="PF13650">
    <property type="entry name" value="Asp_protease_2"/>
    <property type="match status" value="2"/>
</dbReference>
<accession>A0A5S3NY61</accession>
<comment type="caution">
    <text evidence="4">The sequence shown here is derived from an EMBL/GenBank/DDBJ whole genome shotgun (WGS) entry which is preliminary data.</text>
</comment>
<keyword evidence="5" id="KW-1185">Reference proteome</keyword>
<dbReference type="CDD" id="cd05483">
    <property type="entry name" value="retropepsin_like_bacteria"/>
    <property type="match status" value="1"/>
</dbReference>
<sequence length="313" mass="33842">MARWIIASALLLGLAVPGAAQDDIAPDENLPSDLVEMRRDRNARMTVPVTIDGQGPFRFLIDTGAQSTVVTQHIVDTLSLVQSGTATLVGMGSSAQVRTYELDGLEFADREFNGMVAPLLESKNIGADGILGLDSLQDLRVLIDFREDRMSVSDAASVGSNNGYEIIVRARRKLGQMIITNAIIDGVRTAIIIDTGAEHSLGNLALQKRLRSRNNTELISSDVHGFVMTSEMSVARSLQIGKLTITGVPIGFADGPAFAALGLAKKPALILGMRNLRLLDRVAIDFAKRRVMFDLPSGSMRDQRTGRLDDSRL</sequence>
<feature type="domain" description="Peptidase A2" evidence="3">
    <location>
        <begin position="57"/>
        <end position="135"/>
    </location>
</feature>
<dbReference type="EMBL" id="VCAO01000012">
    <property type="protein sequence ID" value="TMM45322.1"/>
    <property type="molecule type" value="Genomic_DNA"/>
</dbReference>
<reference evidence="4 5" key="1">
    <citation type="submission" date="2019-05" db="EMBL/GenBank/DDBJ databases">
        <title>Erythrobacter marisflavi sp. nov., isolated from isolated from water of an estuary environment.</title>
        <authorList>
            <person name="Yoon J.-H."/>
        </authorList>
    </citation>
    <scope>NUCLEOTIDE SEQUENCE [LARGE SCALE GENOMIC DNA]</scope>
    <source>
        <strain evidence="4 5">KEM-5</strain>
    </source>
</reference>
<dbReference type="InterPro" id="IPR034122">
    <property type="entry name" value="Retropepsin-like_bacterial"/>
</dbReference>
<gene>
    <name evidence="4" type="ORF">FEV51_12650</name>
</gene>
<evidence type="ECO:0000259" key="3">
    <source>
        <dbReference type="PROSITE" id="PS50175"/>
    </source>
</evidence>
<evidence type="ECO:0000256" key="2">
    <source>
        <dbReference type="SAM" id="SignalP"/>
    </source>
</evidence>
<dbReference type="OrthoDB" id="107347at2"/>
<name>A0A5S3NY61_9SPHN</name>
<dbReference type="InterPro" id="IPR001995">
    <property type="entry name" value="Peptidase_A2_cat"/>
</dbReference>
<evidence type="ECO:0000313" key="4">
    <source>
        <dbReference type="EMBL" id="TMM45322.1"/>
    </source>
</evidence>
<keyword evidence="2" id="KW-0732">Signal</keyword>
<feature type="chain" id="PRO_5024399806" description="Peptidase A2 domain-containing protein" evidence="2">
    <location>
        <begin position="21"/>
        <end position="313"/>
    </location>
</feature>
<evidence type="ECO:0000256" key="1">
    <source>
        <dbReference type="ARBA" id="ARBA00022801"/>
    </source>
</evidence>
<dbReference type="Proteomes" id="UP000309668">
    <property type="component" value="Unassembled WGS sequence"/>
</dbReference>
<protein>
    <recommendedName>
        <fullName evidence="3">Peptidase A2 domain-containing protein</fullName>
    </recommendedName>
</protein>